<dbReference type="Pfam" id="PF00400">
    <property type="entry name" value="WD40"/>
    <property type="match status" value="3"/>
</dbReference>
<evidence type="ECO:0000256" key="10">
    <source>
        <dbReference type="PIRNR" id="PIRNR038093"/>
    </source>
</evidence>
<reference evidence="12" key="1">
    <citation type="journal article" date="2014" name="Curr. Biol.">
        <title>An arp2/3 nucleated f-actin shell fragments nuclear membranes at nuclear envelope breakdown in starfish oocytes.</title>
        <authorList>
            <person name="Mori M."/>
            <person name="Somogyi K."/>
            <person name="Kondo H."/>
            <person name="Monnier N."/>
            <person name="Falk H.J."/>
            <person name="Machado P."/>
            <person name="Bathe M."/>
            <person name="Nedelec F."/>
            <person name="Lenart P."/>
        </authorList>
    </citation>
    <scope>NUCLEOTIDE SEQUENCE</scope>
</reference>
<evidence type="ECO:0000256" key="7">
    <source>
        <dbReference type="ARBA" id="ARBA00023203"/>
    </source>
</evidence>
<evidence type="ECO:0000256" key="4">
    <source>
        <dbReference type="ARBA" id="ARBA00022490"/>
    </source>
</evidence>
<evidence type="ECO:0000256" key="8">
    <source>
        <dbReference type="ARBA" id="ARBA00023212"/>
    </source>
</evidence>
<comment type="similarity">
    <text evidence="3 10">Belongs to the WD repeat ARPC1 family.</text>
</comment>
<dbReference type="SUPFAM" id="SSF50978">
    <property type="entry name" value="WD40 repeat-like"/>
    <property type="match status" value="1"/>
</dbReference>
<keyword evidence="7 10" id="KW-0009">Actin-binding</keyword>
<dbReference type="OrthoDB" id="406844at2759"/>
<evidence type="ECO:0000313" key="14">
    <source>
        <dbReference type="Proteomes" id="UP000887568"/>
    </source>
</evidence>
<dbReference type="RefSeq" id="XP_038068071.1">
    <property type="nucleotide sequence ID" value="XM_038212143.1"/>
</dbReference>
<dbReference type="PROSITE" id="PS50294">
    <property type="entry name" value="WD_REPEATS_REGION"/>
    <property type="match status" value="1"/>
</dbReference>
<dbReference type="AlphaFoldDB" id="A0A075FFS3"/>
<comment type="function">
    <text evidence="10">Functions as component of the Arp2/3 complex which is involved in regulation of actin polymerization and together with an activating nucleation-promoting factor (NPF) mediates the formation of branched actin networks.</text>
</comment>
<reference evidence="13" key="2">
    <citation type="submission" date="2022-11" db="UniProtKB">
        <authorList>
            <consortium name="EnsemblMetazoa"/>
        </authorList>
    </citation>
    <scope>IDENTIFICATION</scope>
</reference>
<dbReference type="PANTHER" id="PTHR10709:SF2">
    <property type="entry name" value="ACTIN-RELATED PROTEIN 2_3 COMPLEX SUBUNIT"/>
    <property type="match status" value="1"/>
</dbReference>
<dbReference type="InterPro" id="IPR015943">
    <property type="entry name" value="WD40/YVTN_repeat-like_dom_sf"/>
</dbReference>
<dbReference type="Gene3D" id="2.130.10.10">
    <property type="entry name" value="YVTN repeat-like/Quinoprotein amine dehydrogenase"/>
    <property type="match status" value="1"/>
</dbReference>
<dbReference type="InterPro" id="IPR001680">
    <property type="entry name" value="WD40_rpt"/>
</dbReference>
<keyword evidence="8 10" id="KW-0206">Cytoskeleton</keyword>
<sequence length="372" mass="41149">MSNNEKFNFELGPITCHAWNKDRTQIAISPNSHEVHIYAKKGSNYEKLYTLSEHSQRVTSIDWAANSNRIVTCGTDRNAYVWTLNGSGGWKPTLVILRINRAATCVKWSPLENKFAVGSGARLISVCYFEQENDWWVSKHIKKPIRSTVTSLDWHPNNYLLAAGSADFKARVFSAYIKEIEDKPEANSWGKKMPFGNCMQELSAGGYGGWVHSVSFNADGTRLAWVGHDSTVSVVNSMADCRTGVLRSGNLPFLTCEWAGHHSLVVAGHDCELILFNVDDSDKVTFVGRLGVVKKKESGNLSAMAKFQQLDKKATTDQDTARSSVHQNSITQISIHTGGKENISKLTSTGVDGQVVIWNYKSLESAVAGMRV</sequence>
<name>A0A075FFS3_PATMI</name>
<dbReference type="PANTHER" id="PTHR10709">
    <property type="entry name" value="ACTIN-RELATED PROTEIN 2/3 COMPLEX SUBUNIT 1"/>
    <property type="match status" value="1"/>
</dbReference>
<evidence type="ECO:0000256" key="3">
    <source>
        <dbReference type="ARBA" id="ARBA00006260"/>
    </source>
</evidence>
<dbReference type="SMART" id="SM00320">
    <property type="entry name" value="WD40"/>
    <property type="match status" value="6"/>
</dbReference>
<dbReference type="EMBL" id="KJ776755">
    <property type="protein sequence ID" value="AIE90094.1"/>
    <property type="molecule type" value="mRNA"/>
</dbReference>
<dbReference type="GO" id="GO:0005885">
    <property type="term" value="C:Arp2/3 protein complex"/>
    <property type="evidence" value="ECO:0007669"/>
    <property type="project" value="UniProtKB-UniRule"/>
</dbReference>
<dbReference type="RefSeq" id="XP_038068070.1">
    <property type="nucleotide sequence ID" value="XM_038212142.1"/>
</dbReference>
<evidence type="ECO:0000256" key="6">
    <source>
        <dbReference type="ARBA" id="ARBA00022737"/>
    </source>
</evidence>
<dbReference type="GeneID" id="119737654"/>
<keyword evidence="6" id="KW-0677">Repeat</keyword>
<dbReference type="PROSITE" id="PS50082">
    <property type="entry name" value="WD_REPEATS_2"/>
    <property type="match status" value="1"/>
</dbReference>
<dbReference type="InterPro" id="IPR036322">
    <property type="entry name" value="WD40_repeat_dom_sf"/>
</dbReference>
<evidence type="ECO:0000256" key="5">
    <source>
        <dbReference type="ARBA" id="ARBA00022574"/>
    </source>
</evidence>
<keyword evidence="9" id="KW-0539">Nucleus</keyword>
<dbReference type="FunFam" id="2.130.10.10:FF:000030">
    <property type="entry name" value="Actin-related protein 2/3 complex subunit"/>
    <property type="match status" value="1"/>
</dbReference>
<dbReference type="InterPro" id="IPR017383">
    <property type="entry name" value="ARPC1"/>
</dbReference>
<organism evidence="12">
    <name type="scientific">Patiria miniata</name>
    <name type="common">Bat star</name>
    <name type="synonym">Asterina miniata</name>
    <dbReference type="NCBI Taxonomy" id="46514"/>
    <lineage>
        <taxon>Eukaryota</taxon>
        <taxon>Metazoa</taxon>
        <taxon>Echinodermata</taxon>
        <taxon>Eleutherozoa</taxon>
        <taxon>Asterozoa</taxon>
        <taxon>Asteroidea</taxon>
        <taxon>Valvatacea</taxon>
        <taxon>Valvatida</taxon>
        <taxon>Asterinidae</taxon>
        <taxon>Patiria</taxon>
    </lineage>
</organism>
<feature type="repeat" description="WD" evidence="11">
    <location>
        <begin position="51"/>
        <end position="85"/>
    </location>
</feature>
<evidence type="ECO:0000313" key="13">
    <source>
        <dbReference type="EnsemblMetazoa" id="XP_038068070.1"/>
    </source>
</evidence>
<evidence type="ECO:0000256" key="9">
    <source>
        <dbReference type="ARBA" id="ARBA00023242"/>
    </source>
</evidence>
<evidence type="ECO:0000313" key="12">
    <source>
        <dbReference type="EMBL" id="AIE90094.1"/>
    </source>
</evidence>
<dbReference type="EnsemblMetazoa" id="XM_038212142.1">
    <property type="protein sequence ID" value="XP_038068070.1"/>
    <property type="gene ID" value="LOC119737654"/>
</dbReference>
<dbReference type="PIRSF" id="PIRSF038093">
    <property type="entry name" value="ARP2/3_su1"/>
    <property type="match status" value="1"/>
</dbReference>
<dbReference type="OMA" id="ECFICLR"/>
<evidence type="ECO:0000256" key="2">
    <source>
        <dbReference type="ARBA" id="ARBA00004245"/>
    </source>
</evidence>
<evidence type="ECO:0000256" key="1">
    <source>
        <dbReference type="ARBA" id="ARBA00004123"/>
    </source>
</evidence>
<dbReference type="GO" id="GO:0051015">
    <property type="term" value="F:actin filament binding"/>
    <property type="evidence" value="ECO:0007669"/>
    <property type="project" value="TreeGrafter"/>
</dbReference>
<dbReference type="EnsemblMetazoa" id="XM_038212143.1">
    <property type="protein sequence ID" value="XP_038068071.1"/>
    <property type="gene ID" value="LOC119737654"/>
</dbReference>
<comment type="subcellular location">
    <subcellularLocation>
        <location evidence="2">Cytoplasm</location>
        <location evidence="2">Cytoskeleton</location>
    </subcellularLocation>
    <subcellularLocation>
        <location evidence="1">Nucleus</location>
    </subcellularLocation>
</comment>
<dbReference type="Proteomes" id="UP000887568">
    <property type="component" value="Unplaced"/>
</dbReference>
<dbReference type="GO" id="GO:0034314">
    <property type="term" value="P:Arp2/3 complex-mediated actin nucleation"/>
    <property type="evidence" value="ECO:0007669"/>
    <property type="project" value="UniProtKB-UniRule"/>
</dbReference>
<proteinExistence type="evidence at transcript level"/>
<evidence type="ECO:0000256" key="11">
    <source>
        <dbReference type="PROSITE-ProRule" id="PRU00221"/>
    </source>
</evidence>
<accession>A0A075FFS3</accession>
<keyword evidence="4 10" id="KW-0963">Cytoplasm</keyword>
<keyword evidence="5 11" id="KW-0853">WD repeat</keyword>
<keyword evidence="14" id="KW-1185">Reference proteome</keyword>
<dbReference type="GO" id="GO:0005634">
    <property type="term" value="C:nucleus"/>
    <property type="evidence" value="ECO:0007669"/>
    <property type="project" value="UniProtKB-SubCell"/>
</dbReference>
<protein>
    <recommendedName>
        <fullName evidence="10">Actin-related protein 2/3 complex subunit</fullName>
    </recommendedName>
</protein>